<dbReference type="Proteomes" id="UP001226867">
    <property type="component" value="Unassembled WGS sequence"/>
</dbReference>
<gene>
    <name evidence="2" type="ORF">J2W36_001782</name>
</gene>
<dbReference type="Pfam" id="PF08238">
    <property type="entry name" value="Sel1"/>
    <property type="match status" value="3"/>
</dbReference>
<dbReference type="SMART" id="SM00671">
    <property type="entry name" value="SEL1"/>
    <property type="match status" value="3"/>
</dbReference>
<dbReference type="InterPro" id="IPR006597">
    <property type="entry name" value="Sel1-like"/>
</dbReference>
<dbReference type="SUPFAM" id="SSF81901">
    <property type="entry name" value="HCP-like"/>
    <property type="match status" value="1"/>
</dbReference>
<dbReference type="Pfam" id="PF19933">
    <property type="entry name" value="DUF6396"/>
    <property type="match status" value="1"/>
</dbReference>
<accession>A0ABT9S599</accession>
<dbReference type="InterPro" id="IPR052748">
    <property type="entry name" value="ISR_Activator"/>
</dbReference>
<dbReference type="InterPro" id="IPR045653">
    <property type="entry name" value="DUF6396"/>
</dbReference>
<sequence>MATVTCNAGILLSLAAMLIGAAGCTLSSLPRNMNLKAFDPHRADFTCKYEADANPPITAEADALFQEGMAVTRYERSWTEDKRDYAKAAVLWKKAADLGHWKAALNLAGLYEQGLGVEQDTEKAVLIVEGLMKQGVPAAFDKMGTYHQRSIGVKGDTSRAYGFWQLAADMGSADAQAFLGEKLDATYDNPSQGFWGNEKVGLKMLECSYAQANGDGAFKLGMSLGLMPGQAASYYARALNILHDAVKFGSSQSAGYLSATFRDAEPLNAYTIDTARADRYRELRAALERNPDLRLPNLDKVLPLPPAELPMWDGDPQTLIDAAKRGPM</sequence>
<dbReference type="PANTHER" id="PTHR45011:SF1">
    <property type="entry name" value="DAP3-BINDING CELL DEATH ENHANCER 1"/>
    <property type="match status" value="1"/>
</dbReference>
<feature type="domain" description="DUF6396" evidence="1">
    <location>
        <begin position="269"/>
        <end position="315"/>
    </location>
</feature>
<reference evidence="2 3" key="1">
    <citation type="submission" date="2023-07" db="EMBL/GenBank/DDBJ databases">
        <title>Sorghum-associated microbial communities from plants grown in Nebraska, USA.</title>
        <authorList>
            <person name="Schachtman D."/>
        </authorList>
    </citation>
    <scope>NUCLEOTIDE SEQUENCE [LARGE SCALE GENOMIC DNA]</scope>
    <source>
        <strain evidence="2 3">DS1607</strain>
    </source>
</reference>
<evidence type="ECO:0000259" key="1">
    <source>
        <dbReference type="Pfam" id="PF19933"/>
    </source>
</evidence>
<organism evidence="2 3">
    <name type="scientific">Variovorax ginsengisoli</name>
    <dbReference type="NCBI Taxonomy" id="363844"/>
    <lineage>
        <taxon>Bacteria</taxon>
        <taxon>Pseudomonadati</taxon>
        <taxon>Pseudomonadota</taxon>
        <taxon>Betaproteobacteria</taxon>
        <taxon>Burkholderiales</taxon>
        <taxon>Comamonadaceae</taxon>
        <taxon>Variovorax</taxon>
    </lineage>
</organism>
<keyword evidence="3" id="KW-1185">Reference proteome</keyword>
<proteinExistence type="predicted"/>
<comment type="caution">
    <text evidence="2">The sequence shown here is derived from an EMBL/GenBank/DDBJ whole genome shotgun (WGS) entry which is preliminary data.</text>
</comment>
<evidence type="ECO:0000313" key="3">
    <source>
        <dbReference type="Proteomes" id="UP001226867"/>
    </source>
</evidence>
<dbReference type="Gene3D" id="1.25.40.10">
    <property type="entry name" value="Tetratricopeptide repeat domain"/>
    <property type="match status" value="1"/>
</dbReference>
<evidence type="ECO:0000313" key="2">
    <source>
        <dbReference type="EMBL" id="MDP9899531.1"/>
    </source>
</evidence>
<protein>
    <recommendedName>
        <fullName evidence="1">DUF6396 domain-containing protein</fullName>
    </recommendedName>
</protein>
<dbReference type="RefSeq" id="WP_307689351.1">
    <property type="nucleotide sequence ID" value="NZ_JAUSRO010000005.1"/>
</dbReference>
<name>A0ABT9S599_9BURK</name>
<dbReference type="EMBL" id="JAUSRO010000005">
    <property type="protein sequence ID" value="MDP9899531.1"/>
    <property type="molecule type" value="Genomic_DNA"/>
</dbReference>
<dbReference type="PANTHER" id="PTHR45011">
    <property type="entry name" value="DAP3-BINDING CELL DEATH ENHANCER 1"/>
    <property type="match status" value="1"/>
</dbReference>
<dbReference type="InterPro" id="IPR011990">
    <property type="entry name" value="TPR-like_helical_dom_sf"/>
</dbReference>